<dbReference type="EMBL" id="LUTU01000004">
    <property type="protein sequence ID" value="OAJ69011.1"/>
    <property type="molecule type" value="Genomic_DNA"/>
</dbReference>
<reference evidence="1 2" key="1">
    <citation type="submission" date="2016-03" db="EMBL/GenBank/DDBJ databases">
        <title>Draft genome sequence of Gluconobacter cerinus strain CECT 9110.</title>
        <authorList>
            <person name="Sainz F."/>
            <person name="Mas A."/>
            <person name="Torija M.J."/>
        </authorList>
    </citation>
    <scope>NUCLEOTIDE SEQUENCE [LARGE SCALE GENOMIC DNA]</scope>
    <source>
        <strain evidence="1 2">CECT 9110</strain>
    </source>
</reference>
<accession>A0A1B6VP65</accession>
<proteinExistence type="predicted"/>
<dbReference type="AlphaFoldDB" id="A0A1B6VP65"/>
<dbReference type="PATRIC" id="fig|38307.3.peg.596"/>
<organism evidence="1 2">
    <name type="scientific">Gluconobacter cerinus</name>
    <dbReference type="NCBI Taxonomy" id="38307"/>
    <lineage>
        <taxon>Bacteria</taxon>
        <taxon>Pseudomonadati</taxon>
        <taxon>Pseudomonadota</taxon>
        <taxon>Alphaproteobacteria</taxon>
        <taxon>Acetobacterales</taxon>
        <taxon>Acetobacteraceae</taxon>
        <taxon>Gluconobacter</taxon>
    </lineage>
</organism>
<evidence type="ECO:0000313" key="1">
    <source>
        <dbReference type="EMBL" id="OAJ69011.1"/>
    </source>
</evidence>
<name>A0A1B6VP65_9PROT</name>
<comment type="caution">
    <text evidence="1">The sequence shown here is derived from an EMBL/GenBank/DDBJ whole genome shotgun (WGS) entry which is preliminary data.</text>
</comment>
<evidence type="ECO:0000313" key="2">
    <source>
        <dbReference type="Proteomes" id="UP000077786"/>
    </source>
</evidence>
<gene>
    <name evidence="1" type="ORF">A0123_00581</name>
</gene>
<sequence>MKKTIAIILGISFASFCIKQIPSYIIIELFEETAANVLEWITILKHRVSSKNVR</sequence>
<dbReference type="Proteomes" id="UP000077786">
    <property type="component" value="Unassembled WGS sequence"/>
</dbReference>
<protein>
    <submittedName>
        <fullName evidence="1">Uncharacterized protein</fullName>
    </submittedName>
</protein>